<keyword evidence="2" id="KW-1185">Reference proteome</keyword>
<dbReference type="Gene3D" id="1.20.120.330">
    <property type="entry name" value="Nucleotidyltransferases domain 2"/>
    <property type="match status" value="1"/>
</dbReference>
<evidence type="ECO:0000313" key="2">
    <source>
        <dbReference type="Proteomes" id="UP000291124"/>
    </source>
</evidence>
<dbReference type="EMBL" id="CP037933">
    <property type="protein sequence ID" value="QBN18231.1"/>
    <property type="molecule type" value="Genomic_DNA"/>
</dbReference>
<dbReference type="NCBIfam" id="TIGR01987">
    <property type="entry name" value="HI0074"/>
    <property type="match status" value="1"/>
</dbReference>
<dbReference type="OrthoDB" id="9810452at2"/>
<dbReference type="KEGG" id="fnk:E1750_05225"/>
<reference evidence="2" key="1">
    <citation type="submission" date="2019-03" db="EMBL/GenBank/DDBJ databases">
        <title>Flavobacterium sp.</title>
        <authorList>
            <person name="Kim H."/>
        </authorList>
    </citation>
    <scope>NUCLEOTIDE SEQUENCE [LARGE SCALE GENOMIC DNA]</scope>
    <source>
        <strain evidence="2">GS13</strain>
    </source>
</reference>
<dbReference type="SUPFAM" id="SSF81593">
    <property type="entry name" value="Nucleotidyltransferase substrate binding subunit/domain"/>
    <property type="match status" value="1"/>
</dbReference>
<proteinExistence type="predicted"/>
<dbReference type="GO" id="GO:0016740">
    <property type="term" value="F:transferase activity"/>
    <property type="evidence" value="ECO:0007669"/>
    <property type="project" value="UniProtKB-KW"/>
</dbReference>
<protein>
    <submittedName>
        <fullName evidence="1">Nucleotidyltransferase</fullName>
    </submittedName>
</protein>
<accession>A0A4P6Y6V9</accession>
<keyword evidence="1" id="KW-0808">Transferase</keyword>
<dbReference type="InterPro" id="IPR010235">
    <property type="entry name" value="HepT"/>
</dbReference>
<dbReference type="AlphaFoldDB" id="A0A4P6Y6V9"/>
<dbReference type="Pfam" id="PF08780">
    <property type="entry name" value="NTase_sub_bind"/>
    <property type="match status" value="1"/>
</dbReference>
<gene>
    <name evidence="1" type="ORF">E1750_05225</name>
</gene>
<organism evidence="1 2">
    <name type="scientific">Flavobacterium nackdongense</name>
    <dbReference type="NCBI Taxonomy" id="2547394"/>
    <lineage>
        <taxon>Bacteria</taxon>
        <taxon>Pseudomonadati</taxon>
        <taxon>Bacteroidota</taxon>
        <taxon>Flavobacteriia</taxon>
        <taxon>Flavobacteriales</taxon>
        <taxon>Flavobacteriaceae</taxon>
        <taxon>Flavobacterium</taxon>
    </lineage>
</organism>
<sequence>MENQDIRWKQRFEHYSNALKLLNIAVSIGYEKMDDLQKEGFVQRFEFTHELSWKLMKDYLNYQGNFEINGSRDAIREAFKVGLIQDGEVWMEMIKSRNLSSHTYDEATLRQILESVSQKYIKEFNLFFTKMTSLR</sequence>
<dbReference type="RefSeq" id="WP_133275759.1">
    <property type="nucleotide sequence ID" value="NZ_CP037933.1"/>
</dbReference>
<name>A0A4P6Y6V9_9FLAO</name>
<dbReference type="Proteomes" id="UP000291124">
    <property type="component" value="Chromosome"/>
</dbReference>
<evidence type="ECO:0000313" key="1">
    <source>
        <dbReference type="EMBL" id="QBN18231.1"/>
    </source>
</evidence>